<dbReference type="Proteomes" id="UP000014680">
    <property type="component" value="Unassembled WGS sequence"/>
</dbReference>
<dbReference type="InterPro" id="IPR006212">
    <property type="entry name" value="Furin_repeat"/>
</dbReference>
<dbReference type="RefSeq" id="XP_004184880.1">
    <property type="nucleotide sequence ID" value="XM_004184832.1"/>
</dbReference>
<keyword evidence="6" id="KW-0732">Signal</keyword>
<evidence type="ECO:0000256" key="6">
    <source>
        <dbReference type="SAM" id="SignalP"/>
    </source>
</evidence>
<keyword evidence="5" id="KW-1133">Transmembrane helix</keyword>
<dbReference type="InterPro" id="IPR000719">
    <property type="entry name" value="Prot_kinase_dom"/>
</dbReference>
<dbReference type="KEGG" id="eiv:EIN_148560"/>
<proteinExistence type="predicted"/>
<keyword evidence="2 4" id="KW-0547">Nucleotide-binding</keyword>
<keyword evidence="5" id="KW-0472">Membrane</keyword>
<name>L7FK55_ENTIV</name>
<dbReference type="PRINTS" id="PR00109">
    <property type="entry name" value="TYRKINASE"/>
</dbReference>
<dbReference type="EMBL" id="KB207051">
    <property type="protein sequence ID" value="ELP85534.1"/>
    <property type="molecule type" value="Genomic_DNA"/>
</dbReference>
<dbReference type="VEuPathDB" id="AmoebaDB:EIN_148560"/>
<dbReference type="Gene3D" id="3.30.200.20">
    <property type="entry name" value="Phosphorylase Kinase, domain 1"/>
    <property type="match status" value="1"/>
</dbReference>
<dbReference type="PROSITE" id="PS00107">
    <property type="entry name" value="PROTEIN_KINASE_ATP"/>
    <property type="match status" value="1"/>
</dbReference>
<keyword evidence="8" id="KW-0808">Transferase</keyword>
<dbReference type="GeneID" id="14884522"/>
<keyword evidence="8" id="KW-0418">Kinase</keyword>
<organism evidence="8 9">
    <name type="scientific">Entamoeba invadens IP1</name>
    <dbReference type="NCBI Taxonomy" id="370355"/>
    <lineage>
        <taxon>Eukaryota</taxon>
        <taxon>Amoebozoa</taxon>
        <taxon>Evosea</taxon>
        <taxon>Archamoebae</taxon>
        <taxon>Mastigamoebida</taxon>
        <taxon>Entamoebidae</taxon>
        <taxon>Entamoeba</taxon>
    </lineage>
</organism>
<reference evidence="8 9" key="1">
    <citation type="submission" date="2012-10" db="EMBL/GenBank/DDBJ databases">
        <authorList>
            <person name="Zafar N."/>
            <person name="Inman J."/>
            <person name="Hall N."/>
            <person name="Lorenzi H."/>
            <person name="Caler E."/>
        </authorList>
    </citation>
    <scope>NUCLEOTIDE SEQUENCE [LARGE SCALE GENOMIC DNA]</scope>
    <source>
        <strain evidence="8 9">IP1</strain>
    </source>
</reference>
<evidence type="ECO:0000256" key="5">
    <source>
        <dbReference type="SAM" id="Phobius"/>
    </source>
</evidence>
<dbReference type="GO" id="GO:0004674">
    <property type="term" value="F:protein serine/threonine kinase activity"/>
    <property type="evidence" value="ECO:0007669"/>
    <property type="project" value="UniProtKB-KW"/>
</dbReference>
<feature type="transmembrane region" description="Helical" evidence="5">
    <location>
        <begin position="1381"/>
        <end position="1410"/>
    </location>
</feature>
<dbReference type="InterPro" id="IPR017441">
    <property type="entry name" value="Protein_kinase_ATP_BS"/>
</dbReference>
<evidence type="ECO:0000256" key="3">
    <source>
        <dbReference type="ARBA" id="ARBA00022840"/>
    </source>
</evidence>
<evidence type="ECO:0000256" key="2">
    <source>
        <dbReference type="ARBA" id="ARBA00022741"/>
    </source>
</evidence>
<dbReference type="InterPro" id="IPR009030">
    <property type="entry name" value="Growth_fac_rcpt_cys_sf"/>
</dbReference>
<sequence>MSDSFIIKFLFLCCLFTFSCSMYCGGGQYEYGGSCRVCPVGTYSHGGNDITLCTPCNWGEAAVVGSYNCVPCKPGYYANSSVSSCPICPAGTYSSSGASSCTKCPAGYYSSSGSTSCSICSVGKYSSSGSSSCTSCSVGTYSSTSGSSSCTSCPAGKYSSNYGSTSCSTCSTGTYSSSTGSTTCSTCLAGTYSSSGASSCTKCPAGYYSSTSGSFTCTSCPAGKFSSSSGSPSCSTCPAGKYSSSGSSACTLCPSGQYSASSGSSICTKCPAGTYSSTGSSTCSSCKDGEYSLSGSSACKICNSTCATCDITNGNCKTCKPGYAYYPSTGCTICQASYYSIGGTSSCSKCPSNTYSLEKSSECLSCSDKCATCNQMNGNCITCVNGYGLEAEVCKLCPAGTFANLSSCVTCGDMTYSLGAQTYCDNCDTICKTCDKTNGHCTSCYSGKGISGNSCVVCQAGYYSFNNQCEKCPLGTFTDSNGKDNCETCGDYNFANVTGSTTCLPCDTLCAVRCEKTSGNCTTCVSGYVATEGVCKMCLGGTKSNSITNLCDTCPAGTYSNDKSSTCTNCKNLEFSLKGSSSCQTCNSVCRECNSTNGNCTACFDGYGISNSFSCEMCQESTYSFDSKCTNCEEMNYQDEKGKTTCKKCDSSCSTCDKTNGKCTNCKAGYGFNKTEGSCTTCTPKTYSTGNTSECVSCQSECTNCFKETGMCSSCEDGFKTKENKCVSCSLNGNCTSCNTTGDEQNWVCNKCENGLYLNNNNCILCEEIAHCASCSQTQKKCLYCHEDYVTDGNKCFKCEEGKVKNGDKTCIDIFYLIPNCKNGYYDNATLKCTECFEPFELTSDSLSCFANKDYQKFYYDKQTNTFKENDVNCTNQIYSTCYSCHDSILLNGKCEQLNENCKNGAIKGCDLCTNFVLTSSNNCTKNEKCKYQLNKNDTMECLQCVNDTVCGLKEEECSISQNSYCYTTKEGSYTNKNDIIPCESGKVCALIDGKELDFECENETILTQNNICTKDPNCLISKGNYCVKCVDDYHIYNGWCELNNNDCDTQNRDFCVWCKSHIGNNNECYNQTVINCPSFNNTCVKCEENNYKTEIKCNVIQDDFPNCKNVYNKKCVECQENFILESENCLHNNETNTSSETNETTKTTLKNENGSNCIEKTTKGCIRCSDTYYLKDYKCIKCEYPCVNCKNLTYCTGCDAYSYTNNKGDCIEINDLLSKCDLVMATYSGCVVCKDGFMRSTDGRTCEKCDISCKTCTNDGTCISCNDNYYRTATNNTKYCTIQSELNNCLNKTISGCYECENGFYISNNLCKPCNEKCTTCTSQDYCTNCTENNVLLNDICTSFTEIPKCISASNNKCSACSKSYKLDEVTNNCFSNTNYGLVIVLPVVIVFLSILGIVMVVIIILVILRKHQEVSKMRNICVFPMKKSNINMFTLEGSVVSNKSCLTFSEDCELLPVDKESRELICIGNKSTGRLKVQLTTRFGCDKYSIRTEPQLITLKKGEACEFEVFVTPHCTMKLTDEIKIVTLDLDKGETKTVSLKITLTTENSTKLDYDELITEKKLGEGSFGIVYKGSFRGNVVAIKKMKSLEGSDAKNQMIQFENEVSMLDKFRNDYIVHFYGAVFVPNKICMVTEFAQYGSLQDLINQTKINEIPQIVVRVKFMIDLANGILYLHTNGILHRDIKPDNVLVFSLNVDEKVNGKLTDFGSSRNINLMMTNMTFTKGIGTPVYMAPEVLNKEKYTKGADIFSFGVTMYETFGWCEAYDKTEFKFPWKIAEFVINRNRLPKKEMMSDKQYELIDKCWKHENKERPTISKVLDALKVI</sequence>
<feature type="signal peptide" evidence="6">
    <location>
        <begin position="1"/>
        <end position="21"/>
    </location>
</feature>
<dbReference type="SUPFAM" id="SSF56112">
    <property type="entry name" value="Protein kinase-like (PK-like)"/>
    <property type="match status" value="1"/>
</dbReference>
<evidence type="ECO:0000256" key="1">
    <source>
        <dbReference type="ARBA" id="ARBA00022527"/>
    </source>
</evidence>
<dbReference type="InterPro" id="IPR011009">
    <property type="entry name" value="Kinase-like_dom_sf"/>
</dbReference>
<dbReference type="SUPFAM" id="SSF57184">
    <property type="entry name" value="Growth factor receptor domain"/>
    <property type="match status" value="9"/>
</dbReference>
<dbReference type="SMART" id="SM01411">
    <property type="entry name" value="Ephrin_rec_like"/>
    <property type="match status" value="12"/>
</dbReference>
<dbReference type="SMART" id="SM00208">
    <property type="entry name" value="TNFR"/>
    <property type="match status" value="7"/>
</dbReference>
<keyword evidence="5" id="KW-0812">Transmembrane</keyword>
<protein>
    <submittedName>
        <fullName evidence="8">Protein serine/threonine kinase, putative</fullName>
        <ecNumber evidence="8">2.7.10.2</ecNumber>
    </submittedName>
</protein>
<dbReference type="GO" id="GO:0004715">
    <property type="term" value="F:non-membrane spanning protein tyrosine kinase activity"/>
    <property type="evidence" value="ECO:0007669"/>
    <property type="project" value="UniProtKB-EC"/>
</dbReference>
<feature type="chain" id="PRO_5003973700" evidence="6">
    <location>
        <begin position="22"/>
        <end position="1825"/>
    </location>
</feature>
<dbReference type="PANTHER" id="PTHR45756:SF1">
    <property type="entry name" value="PROTEIN KINASE DOMAIN CONTAINING PROTEIN"/>
    <property type="match status" value="1"/>
</dbReference>
<dbReference type="PANTHER" id="PTHR45756">
    <property type="entry name" value="PALMITOYLTRANSFERASE"/>
    <property type="match status" value="1"/>
</dbReference>
<dbReference type="GO" id="GO:0005524">
    <property type="term" value="F:ATP binding"/>
    <property type="evidence" value="ECO:0007669"/>
    <property type="project" value="UniProtKB-UniRule"/>
</dbReference>
<keyword evidence="9" id="KW-1185">Reference proteome</keyword>
<accession>L7FK55</accession>
<dbReference type="InterPro" id="IPR011641">
    <property type="entry name" value="Tyr-kin_ephrin_A/B_rcpt-like"/>
</dbReference>
<dbReference type="OMA" id="NTECSAF"/>
<evidence type="ECO:0000256" key="4">
    <source>
        <dbReference type="PROSITE-ProRule" id="PRU10141"/>
    </source>
</evidence>
<dbReference type="Pfam" id="PF07699">
    <property type="entry name" value="Ephrin_rec_like"/>
    <property type="match status" value="3"/>
</dbReference>
<feature type="domain" description="Protein kinase" evidence="7">
    <location>
        <begin position="1559"/>
        <end position="1825"/>
    </location>
</feature>
<gene>
    <name evidence="8" type="ORF">EIN_148560</name>
</gene>
<dbReference type="InterPro" id="IPR008271">
    <property type="entry name" value="Ser/Thr_kinase_AS"/>
</dbReference>
<dbReference type="EC" id="2.7.10.2" evidence="8"/>
<dbReference type="Gene3D" id="2.10.50.10">
    <property type="entry name" value="Tumor Necrosis Factor Receptor, subunit A, domain 2"/>
    <property type="match status" value="5"/>
</dbReference>
<dbReference type="SMART" id="SM00261">
    <property type="entry name" value="FU"/>
    <property type="match status" value="14"/>
</dbReference>
<evidence type="ECO:0000313" key="8">
    <source>
        <dbReference type="EMBL" id="ELP85534.1"/>
    </source>
</evidence>
<evidence type="ECO:0000259" key="7">
    <source>
        <dbReference type="PROSITE" id="PS50011"/>
    </source>
</evidence>
<dbReference type="Pfam" id="PF07714">
    <property type="entry name" value="PK_Tyr_Ser-Thr"/>
    <property type="match status" value="1"/>
</dbReference>
<dbReference type="InterPro" id="IPR053215">
    <property type="entry name" value="TKL_Ser/Thr_kinase"/>
</dbReference>
<dbReference type="SMART" id="SM00220">
    <property type="entry name" value="S_TKc"/>
    <property type="match status" value="1"/>
</dbReference>
<evidence type="ECO:0000313" key="9">
    <source>
        <dbReference type="Proteomes" id="UP000014680"/>
    </source>
</evidence>
<dbReference type="SMART" id="SM00181">
    <property type="entry name" value="EGF"/>
    <property type="match status" value="12"/>
</dbReference>
<dbReference type="PROSITE" id="PS00108">
    <property type="entry name" value="PROTEIN_KINASE_ST"/>
    <property type="match status" value="1"/>
</dbReference>
<dbReference type="PROSITE" id="PS50011">
    <property type="entry name" value="PROTEIN_KINASE_DOM"/>
    <property type="match status" value="1"/>
</dbReference>
<dbReference type="Gene3D" id="2.10.220.10">
    <property type="entry name" value="Hormone Receptor, Insulin-like Growth Factor Receptor 1, Chain A, domain 2"/>
    <property type="match status" value="2"/>
</dbReference>
<dbReference type="InterPro" id="IPR000742">
    <property type="entry name" value="EGF"/>
</dbReference>
<keyword evidence="3 4" id="KW-0067">ATP-binding</keyword>
<dbReference type="InterPro" id="IPR001368">
    <property type="entry name" value="TNFR/NGFR_Cys_rich_reg"/>
</dbReference>
<feature type="binding site" evidence="4">
    <location>
        <position position="1587"/>
    </location>
    <ligand>
        <name>ATP</name>
        <dbReference type="ChEBI" id="CHEBI:30616"/>
    </ligand>
</feature>
<dbReference type="InterPro" id="IPR001245">
    <property type="entry name" value="Ser-Thr/Tyr_kinase_cat_dom"/>
</dbReference>
<keyword evidence="1" id="KW-0723">Serine/threonine-protein kinase</keyword>
<dbReference type="Gene3D" id="1.10.510.10">
    <property type="entry name" value="Transferase(Phosphotransferase) domain 1"/>
    <property type="match status" value="1"/>
</dbReference>